<organism evidence="1 2">
    <name type="scientific">Rothia aeria</name>
    <dbReference type="NCBI Taxonomy" id="172042"/>
    <lineage>
        <taxon>Bacteria</taxon>
        <taxon>Bacillati</taxon>
        <taxon>Actinomycetota</taxon>
        <taxon>Actinomycetes</taxon>
        <taxon>Micrococcales</taxon>
        <taxon>Micrococcaceae</taxon>
        <taxon>Rothia</taxon>
    </lineage>
</organism>
<dbReference type="Pfam" id="PF09234">
    <property type="entry name" value="DUF1963"/>
    <property type="match status" value="1"/>
</dbReference>
<dbReference type="RefSeq" id="WP_126499899.1">
    <property type="nucleotide sequence ID" value="NZ_CAKASD010000067.1"/>
</dbReference>
<dbReference type="PANTHER" id="PTHR36436:SF6">
    <property type="entry name" value="SLL5081 PROTEIN"/>
    <property type="match status" value="1"/>
</dbReference>
<dbReference type="InterPro" id="IPR015315">
    <property type="entry name" value="DUF1963"/>
</dbReference>
<sequence>MSSTAEKAIALIKQLNAENPLPVIEIKASKAAEPLPVTVSKFGGVPYLPVGVEAPTDSDGNPMAMIAQINCAELPENPIYPPTGMVQFWIGGGDDWGLGGENDRRVIYYPQLGEANPEATATMNDDEHDIWLPVEHECALEFVVLEHEIFSPYKDSVNHPLIEKWNQAYPEQTIKSLFDLDNFEDGDVLEEIEKFTDSREYSKIGGLPDFVQGDPRTYHENAQERECTVNLLTMDSVWDGEEYLVIWGDGGTANWLIAPDRLAARDFSQVFYEWSCC</sequence>
<name>A0A7Z9D6E2_9MICC</name>
<proteinExistence type="predicted"/>
<dbReference type="SUPFAM" id="SSF103032">
    <property type="entry name" value="Hypothetical protein YwqG"/>
    <property type="match status" value="1"/>
</dbReference>
<dbReference type="Proteomes" id="UP000282386">
    <property type="component" value="Chromosome"/>
</dbReference>
<reference evidence="1 2" key="1">
    <citation type="submission" date="2018-12" db="EMBL/GenBank/DDBJ databases">
        <authorList>
            <consortium name="Pathogen Informatics"/>
        </authorList>
    </citation>
    <scope>NUCLEOTIDE SEQUENCE [LARGE SCALE GENOMIC DNA]</scope>
    <source>
        <strain evidence="1 2">NCTC10207</strain>
    </source>
</reference>
<dbReference type="EMBL" id="LR134479">
    <property type="protein sequence ID" value="VEI22820.1"/>
    <property type="molecule type" value="Genomic_DNA"/>
</dbReference>
<gene>
    <name evidence="1" type="primary">ywqG_1</name>
    <name evidence="1" type="ORF">NCTC10207_00908</name>
</gene>
<dbReference type="AlphaFoldDB" id="A0A7Z9D6E2"/>
<dbReference type="Gene3D" id="2.30.320.10">
    <property type="entry name" value="YwqG-like"/>
    <property type="match status" value="1"/>
</dbReference>
<protein>
    <submittedName>
        <fullName evidence="1">Domain of uncharacterized function (DUF1963)</fullName>
    </submittedName>
</protein>
<accession>A0A7Z9D6E2</accession>
<evidence type="ECO:0000313" key="2">
    <source>
        <dbReference type="Proteomes" id="UP000282386"/>
    </source>
</evidence>
<dbReference type="PANTHER" id="PTHR36436">
    <property type="entry name" value="SLL5081 PROTEIN"/>
    <property type="match status" value="1"/>
</dbReference>
<evidence type="ECO:0000313" key="1">
    <source>
        <dbReference type="EMBL" id="VEI22820.1"/>
    </source>
</evidence>
<dbReference type="InterPro" id="IPR035948">
    <property type="entry name" value="YwqG-like_sf"/>
</dbReference>